<evidence type="ECO:0000313" key="2">
    <source>
        <dbReference type="Proteomes" id="UP000249922"/>
    </source>
</evidence>
<evidence type="ECO:0000313" key="1">
    <source>
        <dbReference type="EMBL" id="AWX92339.1"/>
    </source>
</evidence>
<reference evidence="1 2" key="1">
    <citation type="submission" date="2018-06" db="EMBL/GenBank/DDBJ databases">
        <title>Complete genome sequence of Paracoccus mutanolyticus strain RSP-02 isolated from cellulosic waste.</title>
        <authorList>
            <person name="Amrutha R.N."/>
            <person name="Shrivastav A."/>
            <person name="Buddana S.K."/>
            <person name="Deshpande U."/>
            <person name="Prakasham R.S."/>
        </authorList>
    </citation>
    <scope>NUCLEOTIDE SEQUENCE [LARGE SCALE GENOMIC DNA]</scope>
    <source>
        <strain evidence="1 2">RSP-02</strain>
    </source>
</reference>
<organism evidence="1 2">
    <name type="scientific">Paracoccus mutanolyticus</name>
    <dbReference type="NCBI Taxonomy" id="1499308"/>
    <lineage>
        <taxon>Bacteria</taxon>
        <taxon>Pseudomonadati</taxon>
        <taxon>Pseudomonadota</taxon>
        <taxon>Alphaproteobacteria</taxon>
        <taxon>Rhodobacterales</taxon>
        <taxon>Paracoccaceae</taxon>
        <taxon>Paracoccus</taxon>
    </lineage>
</organism>
<sequence>MLDLRVQPGVRIGGYDEDDDVIAGSKNIGCKDDKEDALGGKSGHALTSGSILDAVLAGKASAVTTTGLEAVRFEHVALPEVSWDGDQFVWVPDTGRPFAGPAAIARQAY</sequence>
<name>A0ABM6WP12_9RHOB</name>
<gene>
    <name evidence="1" type="ORF">DPM13_01110</name>
</gene>
<keyword evidence="2" id="KW-1185">Reference proteome</keyword>
<protein>
    <submittedName>
        <fullName evidence="1">Uncharacterized protein</fullName>
    </submittedName>
</protein>
<dbReference type="Proteomes" id="UP000249922">
    <property type="component" value="Chromosome"/>
</dbReference>
<dbReference type="EMBL" id="CP030239">
    <property type="protein sequence ID" value="AWX92339.1"/>
    <property type="molecule type" value="Genomic_DNA"/>
</dbReference>
<proteinExistence type="predicted"/>
<dbReference type="RefSeq" id="WP_112887285.1">
    <property type="nucleotide sequence ID" value="NZ_CP030239.1"/>
</dbReference>
<accession>A0ABM6WP12</accession>